<sequence length="190" mass="21574">MGKATEMDIVVQLFDRVNSHLIVPKIMDLRRALKFCDKEISQTTLEKMIDSLISENVISGRDFGLELRSYSIHAHAENSDLCEDKFGQLVKAYAKWLHSHTQESHSEETSMKLLMLAIWIYDQISNDDAGMVNEILRNLVPKLHRTAVDQVYLDLTKKNHPAAVPIAEGLVKLIGVNNLLTSHYEKNCPC</sequence>
<evidence type="ECO:0000313" key="2">
    <source>
        <dbReference type="Proteomes" id="UP000035648"/>
    </source>
</evidence>
<name>A0A0G4B2V3_9BACT</name>
<evidence type="ECO:0000313" key="1">
    <source>
        <dbReference type="EMBL" id="AKM82261.1"/>
    </source>
</evidence>
<reference evidence="1 2" key="1">
    <citation type="journal article" date="2015" name="Nature">
        <title>rRNA introns, odd ribosomes, and small enigmatic genomes across a large radiation of phyla.</title>
        <authorList>
            <person name="Brown C.T."/>
            <person name="Hug L.A."/>
            <person name="Thomas B.C."/>
            <person name="Sharon I."/>
            <person name="Castelle C.J."/>
            <person name="Singh A."/>
            <person name="Wilkins M.J."/>
            <person name="Williams K.H."/>
            <person name="Banfield J.F."/>
        </authorList>
    </citation>
    <scope>NUCLEOTIDE SEQUENCE [LARGE SCALE GENOMIC DNA]</scope>
</reference>
<organism evidence="1 2">
    <name type="scientific">Berkelbacteria bacterium GW2011_GWE1_39_12</name>
    <dbReference type="NCBI Taxonomy" id="1618337"/>
    <lineage>
        <taxon>Bacteria</taxon>
        <taxon>Candidatus Berkelbacteria</taxon>
    </lineage>
</organism>
<protein>
    <submittedName>
        <fullName evidence="1">Uncharacterized protein</fullName>
    </submittedName>
</protein>
<accession>A0A0G4B2V3</accession>
<dbReference type="Proteomes" id="UP000035648">
    <property type="component" value="Chromosome"/>
</dbReference>
<dbReference type="KEGG" id="bbgw:UT28_C0001G0456"/>
<proteinExistence type="predicted"/>
<gene>
    <name evidence="1" type="ORF">UT28_C0001G0456</name>
</gene>
<dbReference type="EMBL" id="CP011213">
    <property type="protein sequence ID" value="AKM82261.1"/>
    <property type="molecule type" value="Genomic_DNA"/>
</dbReference>
<dbReference type="AlphaFoldDB" id="A0A0G4B2V3"/>